<protein>
    <submittedName>
        <fullName evidence="2">DUF3888 domain-containing protein</fullName>
    </submittedName>
</protein>
<dbReference type="Proteomes" id="UP000319432">
    <property type="component" value="Chromosome"/>
</dbReference>
<keyword evidence="3" id="KW-1185">Reference proteome</keyword>
<keyword evidence="1" id="KW-0732">Signal</keyword>
<dbReference type="InterPro" id="IPR024984">
    <property type="entry name" value="DUF3888"/>
</dbReference>
<feature type="signal peptide" evidence="1">
    <location>
        <begin position="1"/>
        <end position="32"/>
    </location>
</feature>
<proteinExistence type="predicted"/>
<dbReference type="OrthoDB" id="1937736at2"/>
<sequence>MKQWKNRWGHMAVIAFAVLLFTVSTSSESSWAQPPSPIPSEPIQGALILTMNPHVIKAITHYYGYPRAYDLSSVRVVGVSRSMNQPHSYEAVFQVRTYEGNHAPPFSTETIKLAVHPDGVQLTGYSHQGDEWEAKRKVEEQQVQKEFEDYFHIQLAGYQQMSYYQIAHRYRDDPDNALFLFNQELISQKEAIQKQSYLLPMTFLGKRDGYILYKRSDGSQIVYFLLKELGSWKLSKMKHVPSKGIS</sequence>
<reference evidence="2 3" key="1">
    <citation type="submission" date="2018-11" db="EMBL/GenBank/DDBJ databases">
        <title>Phylogenetic determinants of toxin gene distribution in genomes of Brevibacillus laterosporus.</title>
        <authorList>
            <person name="Glare T.R."/>
            <person name="Durrant A."/>
            <person name="Berry C."/>
            <person name="Palma L."/>
            <person name="Ormskirk M."/>
            <person name="Cox M.O."/>
        </authorList>
    </citation>
    <scope>NUCLEOTIDE SEQUENCE [LARGE SCALE GENOMIC DNA]</scope>
    <source>
        <strain evidence="2 3">1821L</strain>
    </source>
</reference>
<evidence type="ECO:0000313" key="2">
    <source>
        <dbReference type="EMBL" id="QDX92577.1"/>
    </source>
</evidence>
<accession>A0A518V6C5</accession>
<dbReference type="Pfam" id="PF13027">
    <property type="entry name" value="DUF3888"/>
    <property type="match status" value="1"/>
</dbReference>
<evidence type="ECO:0000256" key="1">
    <source>
        <dbReference type="SAM" id="SignalP"/>
    </source>
</evidence>
<name>A0A518V6C5_BRELA</name>
<feature type="chain" id="PRO_5022829006" evidence="1">
    <location>
        <begin position="33"/>
        <end position="246"/>
    </location>
</feature>
<evidence type="ECO:0000313" key="3">
    <source>
        <dbReference type="Proteomes" id="UP000319432"/>
    </source>
</evidence>
<gene>
    <name evidence="2" type="ORF">EEL30_09740</name>
</gene>
<organism evidence="2 3">
    <name type="scientific">Brevibacillus laterosporus</name>
    <name type="common">Bacillus laterosporus</name>
    <dbReference type="NCBI Taxonomy" id="1465"/>
    <lineage>
        <taxon>Bacteria</taxon>
        <taxon>Bacillati</taxon>
        <taxon>Bacillota</taxon>
        <taxon>Bacilli</taxon>
        <taxon>Bacillales</taxon>
        <taxon>Paenibacillaceae</taxon>
        <taxon>Brevibacillus</taxon>
    </lineage>
</organism>
<dbReference type="AlphaFoldDB" id="A0A518V6C5"/>
<dbReference type="EMBL" id="CP033464">
    <property type="protein sequence ID" value="QDX92577.1"/>
    <property type="molecule type" value="Genomic_DNA"/>
</dbReference>